<dbReference type="EMBL" id="GG745342">
    <property type="protein sequence ID" value="KNE63362.1"/>
    <property type="molecule type" value="Genomic_DNA"/>
</dbReference>
<dbReference type="InterPro" id="IPR027417">
    <property type="entry name" value="P-loop_NTPase"/>
</dbReference>
<dbReference type="VEuPathDB" id="FungiDB:AMAG_08499"/>
<sequence>MISDTPHEPIEKDARTRRDVWVSGTWHRLPRNFSWIVPGYLAGISQPRTRDDICALAALGIRLVVTVMDEPLPAAFFQDTGVRNLVLPVRDSWPPTTDMIDHFFATLAALPLTDRAVVHCGGGVGRAGTTLACYLLKYGAMRPTPLCTACTNAAHDMSRAIRAPDCTEPCGNAVAPFMTPTAAITWLRTARPKSLETVAQEQFLKEYADVLWRRYACPGSDFQLVTGDGALRRNGQCTMPALVMLVGLPGSGKSWVAERLAARFTHVSQDLLGDRGACEFEVKTHPRVVLDRCNSTRADRAAWLALGKRPAVVVHFDVDLDVCAARIRGRINHPTLKSGRRALKQVVELPTLDEGFAAVYTVPSYAAAQELVDVLTGVSPPTANVASNGT</sequence>
<dbReference type="PANTHER" id="PTHR43883">
    <property type="entry name" value="SLR0207 PROTEIN"/>
    <property type="match status" value="1"/>
</dbReference>
<accession>A0A0L0SLG6</accession>
<feature type="domain" description="Tyrosine specific protein phosphatases" evidence="2">
    <location>
        <begin position="117"/>
        <end position="202"/>
    </location>
</feature>
<protein>
    <recommendedName>
        <fullName evidence="2">Tyrosine specific protein phosphatases domain-containing protein</fullName>
    </recommendedName>
</protein>
<dbReference type="PANTHER" id="PTHR43883:SF1">
    <property type="entry name" value="GLUCONOKINASE"/>
    <property type="match status" value="1"/>
</dbReference>
<dbReference type="InterPro" id="IPR052732">
    <property type="entry name" value="Cell-binding_unc_protein"/>
</dbReference>
<evidence type="ECO:0000313" key="3">
    <source>
        <dbReference type="EMBL" id="KNE63362.1"/>
    </source>
</evidence>
<keyword evidence="1" id="KW-0378">Hydrolase</keyword>
<dbReference type="PROSITE" id="PS50056">
    <property type="entry name" value="TYR_PHOSPHATASE_2"/>
    <property type="match status" value="1"/>
</dbReference>
<evidence type="ECO:0000313" key="4">
    <source>
        <dbReference type="Proteomes" id="UP000054350"/>
    </source>
</evidence>
<evidence type="ECO:0000256" key="1">
    <source>
        <dbReference type="ARBA" id="ARBA00022801"/>
    </source>
</evidence>
<name>A0A0L0SLG6_ALLM3</name>
<dbReference type="GO" id="GO:0016791">
    <property type="term" value="F:phosphatase activity"/>
    <property type="evidence" value="ECO:0007669"/>
    <property type="project" value="UniProtKB-ARBA"/>
</dbReference>
<dbReference type="STRING" id="578462.A0A0L0SLG6"/>
<dbReference type="SUPFAM" id="SSF52799">
    <property type="entry name" value="(Phosphotyrosine protein) phosphatases II"/>
    <property type="match status" value="1"/>
</dbReference>
<gene>
    <name evidence="3" type="ORF">AMAG_08499</name>
</gene>
<dbReference type="Gene3D" id="3.90.190.10">
    <property type="entry name" value="Protein tyrosine phosphatase superfamily"/>
    <property type="match status" value="1"/>
</dbReference>
<dbReference type="OrthoDB" id="432447at2759"/>
<evidence type="ECO:0000259" key="2">
    <source>
        <dbReference type="PROSITE" id="PS50056"/>
    </source>
</evidence>
<dbReference type="Pfam" id="PF22784">
    <property type="entry name" value="PTP-SAK"/>
    <property type="match status" value="1"/>
</dbReference>
<reference evidence="4" key="2">
    <citation type="submission" date="2009-11" db="EMBL/GenBank/DDBJ databases">
        <title>The Genome Sequence of Allomyces macrogynus strain ATCC 38327.</title>
        <authorList>
            <consortium name="The Broad Institute Genome Sequencing Platform"/>
            <person name="Russ C."/>
            <person name="Cuomo C."/>
            <person name="Shea T."/>
            <person name="Young S.K."/>
            <person name="Zeng Q."/>
            <person name="Koehrsen M."/>
            <person name="Haas B."/>
            <person name="Borodovsky M."/>
            <person name="Guigo R."/>
            <person name="Alvarado L."/>
            <person name="Berlin A."/>
            <person name="Borenstein D."/>
            <person name="Chen Z."/>
            <person name="Engels R."/>
            <person name="Freedman E."/>
            <person name="Gellesch M."/>
            <person name="Goldberg J."/>
            <person name="Griggs A."/>
            <person name="Gujja S."/>
            <person name="Heiman D."/>
            <person name="Hepburn T."/>
            <person name="Howarth C."/>
            <person name="Jen D."/>
            <person name="Larson L."/>
            <person name="Lewis B."/>
            <person name="Mehta T."/>
            <person name="Park D."/>
            <person name="Pearson M."/>
            <person name="Roberts A."/>
            <person name="Saif S."/>
            <person name="Shenoy N."/>
            <person name="Sisk P."/>
            <person name="Stolte C."/>
            <person name="Sykes S."/>
            <person name="Walk T."/>
            <person name="White J."/>
            <person name="Yandava C."/>
            <person name="Burger G."/>
            <person name="Gray M.W."/>
            <person name="Holland P.W.H."/>
            <person name="King N."/>
            <person name="Lang F.B.F."/>
            <person name="Roger A.J."/>
            <person name="Ruiz-Trillo I."/>
            <person name="Lander E."/>
            <person name="Nusbaum C."/>
        </authorList>
    </citation>
    <scope>NUCLEOTIDE SEQUENCE [LARGE SCALE GENOMIC DNA]</scope>
    <source>
        <strain evidence="4">ATCC 38327</strain>
    </source>
</reference>
<organism evidence="3 4">
    <name type="scientific">Allomyces macrogynus (strain ATCC 38327)</name>
    <name type="common">Allomyces javanicus var. macrogynus</name>
    <dbReference type="NCBI Taxonomy" id="578462"/>
    <lineage>
        <taxon>Eukaryota</taxon>
        <taxon>Fungi</taxon>
        <taxon>Fungi incertae sedis</taxon>
        <taxon>Blastocladiomycota</taxon>
        <taxon>Blastocladiomycetes</taxon>
        <taxon>Blastocladiales</taxon>
        <taxon>Blastocladiaceae</taxon>
        <taxon>Allomyces</taxon>
    </lineage>
</organism>
<dbReference type="InterPro" id="IPR000387">
    <property type="entry name" value="Tyr_Pase_dom"/>
</dbReference>
<dbReference type="Gene3D" id="3.40.50.300">
    <property type="entry name" value="P-loop containing nucleotide triphosphate hydrolases"/>
    <property type="match status" value="1"/>
</dbReference>
<dbReference type="Proteomes" id="UP000054350">
    <property type="component" value="Unassembled WGS sequence"/>
</dbReference>
<dbReference type="InterPro" id="IPR057023">
    <property type="entry name" value="PTP-SAK"/>
</dbReference>
<dbReference type="SUPFAM" id="SSF52540">
    <property type="entry name" value="P-loop containing nucleoside triphosphate hydrolases"/>
    <property type="match status" value="1"/>
</dbReference>
<dbReference type="eggNOG" id="KOG1720">
    <property type="taxonomic scope" value="Eukaryota"/>
</dbReference>
<keyword evidence="4" id="KW-1185">Reference proteome</keyword>
<reference evidence="3 4" key="1">
    <citation type="submission" date="2009-11" db="EMBL/GenBank/DDBJ databases">
        <title>Annotation of Allomyces macrogynus ATCC 38327.</title>
        <authorList>
            <consortium name="The Broad Institute Genome Sequencing Platform"/>
            <person name="Russ C."/>
            <person name="Cuomo C."/>
            <person name="Burger G."/>
            <person name="Gray M.W."/>
            <person name="Holland P.W.H."/>
            <person name="King N."/>
            <person name="Lang F.B.F."/>
            <person name="Roger A.J."/>
            <person name="Ruiz-Trillo I."/>
            <person name="Young S.K."/>
            <person name="Zeng Q."/>
            <person name="Gargeya S."/>
            <person name="Fitzgerald M."/>
            <person name="Haas B."/>
            <person name="Abouelleil A."/>
            <person name="Alvarado L."/>
            <person name="Arachchi H.M."/>
            <person name="Berlin A."/>
            <person name="Chapman S.B."/>
            <person name="Gearin G."/>
            <person name="Goldberg J."/>
            <person name="Griggs A."/>
            <person name="Gujja S."/>
            <person name="Hansen M."/>
            <person name="Heiman D."/>
            <person name="Howarth C."/>
            <person name="Larimer J."/>
            <person name="Lui A."/>
            <person name="MacDonald P.J.P."/>
            <person name="McCowen C."/>
            <person name="Montmayeur A."/>
            <person name="Murphy C."/>
            <person name="Neiman D."/>
            <person name="Pearson M."/>
            <person name="Priest M."/>
            <person name="Roberts A."/>
            <person name="Saif S."/>
            <person name="Shea T."/>
            <person name="Sisk P."/>
            <person name="Stolte C."/>
            <person name="Sykes S."/>
            <person name="Wortman J."/>
            <person name="Nusbaum C."/>
            <person name="Birren B."/>
        </authorList>
    </citation>
    <scope>NUCLEOTIDE SEQUENCE [LARGE SCALE GENOMIC DNA]</scope>
    <source>
        <strain evidence="3 4">ATCC 38327</strain>
    </source>
</reference>
<proteinExistence type="predicted"/>
<dbReference type="InterPro" id="IPR029021">
    <property type="entry name" value="Prot-tyrosine_phosphatase-like"/>
</dbReference>
<dbReference type="AlphaFoldDB" id="A0A0L0SLG6"/>